<evidence type="ECO:0000313" key="4">
    <source>
        <dbReference type="Proteomes" id="UP000054937"/>
    </source>
</evidence>
<feature type="compositionally biased region" description="Polar residues" evidence="2">
    <location>
        <begin position="153"/>
        <end position="164"/>
    </location>
</feature>
<protein>
    <submittedName>
        <fullName evidence="3">Cyclic nucleotide-binding protein</fullName>
    </submittedName>
</protein>
<feature type="compositionally biased region" description="Low complexity" evidence="2">
    <location>
        <begin position="78"/>
        <end position="112"/>
    </location>
</feature>
<dbReference type="Gene3D" id="2.60.120.10">
    <property type="entry name" value="Jelly Rolls"/>
    <property type="match status" value="1"/>
</dbReference>
<comment type="caution">
    <text evidence="3">The sequence shown here is derived from an EMBL/GenBank/DDBJ whole genome shotgun (WGS) entry which is preliminary data.</text>
</comment>
<evidence type="ECO:0000313" key="3">
    <source>
        <dbReference type="EMBL" id="KRW98868.1"/>
    </source>
</evidence>
<dbReference type="InterPro" id="IPR018490">
    <property type="entry name" value="cNMP-bd_dom_sf"/>
</dbReference>
<sequence length="1482" mass="173869">MDLSYVSDETSIQQLHRRNSQKKSSFNLGIPIQHSQFSNIHQQFQSPVIDSHMPIKEMAEDNSSKESTIQKSIHKKSSSQQQLQLNQQQFSTSPYQQQYQSQNDQNSNSNYNIKMSNQQINSNFNINNLNASQNIKSSKQESGSQIDVHLHPSNATPSRPNYTQSNLSLQSMTNSIVHKKYQEPNKGYSSGSSSEFELQIENLHKQNKNDTIEVFNHSNLEFRATIKQDINHFENMNYPSSFNKIESFRKLKQYQSQYKNNFNRALIKYEQIKEQKKNGKDSKNNSDLIKSMGNLPQFLKIPTRESENEQILPISKIKEETREQLAQEYFWNILKEIPLFFYSYSREFLKELSLQMHDVQVSKNQILQNKDDRIYILISGKATMLFENDNHSWLGESFIPGQILNERYFLEKKKLKYQIFLEEDVDLAFFYMDTFLELIQLFPKDFERYCSIKENSRLNQLKNAKFCTLCQLNTHNFNECNNIFYNPNKNLVLTRYLYDRASDENSQCIRKKIKRQLKIYFNAYTEFLLINSYFPKKNVKIQEINPLQQSQIPIQTTQNSISNFNQLNTLSTNNLNNILGANNNNNNNNQQIRKDSTPLTQQYPQTNSTHNLLKNSPAQQGLTYNNSIIGEEEDQSFKRVQTSEDEEIEQHSQLYEQQQQQQIQQQQQSFNQLQLSEYPNNNINNNQHLQSQSLHYVSINNSPLPYSFSKPKSVQQSFLDMSNISSSQISVNEVNKLYNQGKNRGRAISQYSRGQKGEDYLDSGQQLFQLGGEFTEYDESRQSSYMNNSHTLTYRTNQTVGNFYNQMIKNNNPLQSLSYGIAQQSGSSHSKKKCKQSYSTRQKQTQQYQQQFPITNQQYISPQSYQQQQISPYQYQHTPSSFSRNQYPYSYLGQNMQNGTYNQFPNQYPSPYGNQYTQNYITLSSNSTIQHPRTQSMGLLQHKSIKKNNRDTKTMQNRKLSSPSYGYSKSISQISQSNKTQTQMSSKKRANSNYNRQRTNSQSLYPNSRNRTGTVGTFQTGQETEQYFKKNEINLNQIMPSNMDSSIQQIDSQQHPSLQNSQLSMTRTNLTGQLDSYQQKLAQKSQKSDTPQNPSESVASERLHMQQLEFMYPRLKPKQRFDSGYTSSDDEFYEEEEEWDEDSKVEEVMKKNYNNEAGSLQKSYRSRYTHGLSNDADDEKTYLSKKSLSNKILKIKSWGSSKHQKHKYITPNLKTNQHFSQKQSISQNSMSDLYIDENEEYKYYTKPYSKKISFGDEKPCSIIANNYISLRNYYDKNQMVKSQFLNSLSCQHMFSIDFVQKVDKIINFRKFDQFKNFSNFKIHNNCQNVLQSYIQFQNNTSTLKKKLQLYEKQQESYQKYMEQLNKGRKLENNPKIYITPYSFRGFDIKQAKNFLKRKENEIFSQKHSKKSSYNNNYSERQKLSTFKQQLQMANNNNININNNQSEIDSGIIEEFNQKNNNINSNLSMAEAQNNINSDFKLI</sequence>
<feature type="coiled-coil region" evidence="1">
    <location>
        <begin position="1423"/>
        <end position="1472"/>
    </location>
</feature>
<dbReference type="InterPro" id="IPR014710">
    <property type="entry name" value="RmlC-like_jellyroll"/>
</dbReference>
<feature type="region of interest" description="Disordered" evidence="2">
    <location>
        <begin position="136"/>
        <end position="164"/>
    </location>
</feature>
<keyword evidence="4" id="KW-1185">Reference proteome</keyword>
<reference evidence="3 4" key="1">
    <citation type="journal article" date="2015" name="Sci. Rep.">
        <title>Genome of the facultative scuticociliatosis pathogen Pseudocohnilembus persalinus provides insight into its virulence through horizontal gene transfer.</title>
        <authorList>
            <person name="Xiong J."/>
            <person name="Wang G."/>
            <person name="Cheng J."/>
            <person name="Tian M."/>
            <person name="Pan X."/>
            <person name="Warren A."/>
            <person name="Jiang C."/>
            <person name="Yuan D."/>
            <person name="Miao W."/>
        </authorList>
    </citation>
    <scope>NUCLEOTIDE SEQUENCE [LARGE SCALE GENOMIC DNA]</scope>
    <source>
        <strain evidence="3">36N120E</strain>
    </source>
</reference>
<feature type="region of interest" description="Disordered" evidence="2">
    <location>
        <begin position="947"/>
        <end position="1022"/>
    </location>
</feature>
<feature type="compositionally biased region" description="Acidic residues" evidence="2">
    <location>
        <begin position="1128"/>
        <end position="1144"/>
    </location>
</feature>
<feature type="compositionally biased region" description="Polar residues" evidence="2">
    <location>
        <begin position="1078"/>
        <end position="1098"/>
    </location>
</feature>
<evidence type="ECO:0000256" key="2">
    <source>
        <dbReference type="SAM" id="MobiDB-lite"/>
    </source>
</evidence>
<feature type="region of interest" description="Disordered" evidence="2">
    <location>
        <begin position="1121"/>
        <end position="1144"/>
    </location>
</feature>
<organism evidence="3 4">
    <name type="scientific">Pseudocohnilembus persalinus</name>
    <name type="common">Ciliate</name>
    <dbReference type="NCBI Taxonomy" id="266149"/>
    <lineage>
        <taxon>Eukaryota</taxon>
        <taxon>Sar</taxon>
        <taxon>Alveolata</taxon>
        <taxon>Ciliophora</taxon>
        <taxon>Intramacronucleata</taxon>
        <taxon>Oligohymenophorea</taxon>
        <taxon>Scuticociliatia</taxon>
        <taxon>Philasterida</taxon>
        <taxon>Pseudocohnilembidae</taxon>
        <taxon>Pseudocohnilembus</taxon>
    </lineage>
</organism>
<feature type="compositionally biased region" description="Polar residues" evidence="2">
    <location>
        <begin position="136"/>
        <end position="145"/>
    </location>
</feature>
<accession>A0A0V0Q9X7</accession>
<dbReference type="EMBL" id="LDAU01000226">
    <property type="protein sequence ID" value="KRW98868.1"/>
    <property type="molecule type" value="Genomic_DNA"/>
</dbReference>
<feature type="region of interest" description="Disordered" evidence="2">
    <location>
        <begin position="59"/>
        <end position="112"/>
    </location>
</feature>
<name>A0A0V0Q9X7_PSEPJ</name>
<dbReference type="InParanoid" id="A0A0V0Q9X7"/>
<gene>
    <name evidence="3" type="ORF">PPERSA_07366</name>
</gene>
<evidence type="ECO:0000256" key="1">
    <source>
        <dbReference type="SAM" id="Coils"/>
    </source>
</evidence>
<feature type="compositionally biased region" description="Low complexity" evidence="2">
    <location>
        <begin position="836"/>
        <end position="849"/>
    </location>
</feature>
<feature type="region of interest" description="Disordered" evidence="2">
    <location>
        <begin position="825"/>
        <end position="849"/>
    </location>
</feature>
<keyword evidence="1" id="KW-0175">Coiled coil</keyword>
<feature type="compositionally biased region" description="Low complexity" evidence="2">
    <location>
        <begin position="961"/>
        <end position="983"/>
    </location>
</feature>
<feature type="region of interest" description="Disordered" evidence="2">
    <location>
        <begin position="1078"/>
        <end position="1099"/>
    </location>
</feature>
<proteinExistence type="predicted"/>
<dbReference type="SUPFAM" id="SSF51206">
    <property type="entry name" value="cAMP-binding domain-like"/>
    <property type="match status" value="1"/>
</dbReference>
<dbReference type="Proteomes" id="UP000054937">
    <property type="component" value="Unassembled WGS sequence"/>
</dbReference>
<feature type="compositionally biased region" description="Polar residues" evidence="2">
    <location>
        <begin position="991"/>
        <end position="1022"/>
    </location>
</feature>